<dbReference type="SUPFAM" id="SSF56300">
    <property type="entry name" value="Metallo-dependent phosphatases"/>
    <property type="match status" value="1"/>
</dbReference>
<evidence type="ECO:0000313" key="5">
    <source>
        <dbReference type="Proteomes" id="UP000197068"/>
    </source>
</evidence>
<dbReference type="PANTHER" id="PTHR33393:SF13">
    <property type="entry name" value="PGA BIOSYNTHESIS PROTEIN CAPA"/>
    <property type="match status" value="1"/>
</dbReference>
<dbReference type="InterPro" id="IPR052169">
    <property type="entry name" value="CW_Biosynth-Accessory"/>
</dbReference>
<comment type="similarity">
    <text evidence="1">Belongs to the CapA family.</text>
</comment>
<keyword evidence="2" id="KW-0732">Signal</keyword>
<reference evidence="4 5" key="1">
    <citation type="submission" date="2017-06" db="EMBL/GenBank/DDBJ databases">
        <title>Whole Genome Sequences of Colwellia marinimaniae MTCD1.</title>
        <authorList>
            <person name="Kusumoto H."/>
            <person name="Inoue M."/>
            <person name="Tanikawa K."/>
            <person name="Maeji H."/>
            <person name="Cameron J.H."/>
            <person name="Bartlett D.H."/>
        </authorList>
    </citation>
    <scope>NUCLEOTIDE SEQUENCE [LARGE SCALE GENOMIC DNA]</scope>
    <source>
        <strain evidence="4 5">MTCD1</strain>
    </source>
</reference>
<dbReference type="Pfam" id="PF09587">
    <property type="entry name" value="PGA_cap"/>
    <property type="match status" value="1"/>
</dbReference>
<name>A0ABQ0MZ92_9GAMM</name>
<dbReference type="EMBL" id="BDQM01000041">
    <property type="protein sequence ID" value="GAW97675.1"/>
    <property type="molecule type" value="Genomic_DNA"/>
</dbReference>
<evidence type="ECO:0000256" key="2">
    <source>
        <dbReference type="SAM" id="SignalP"/>
    </source>
</evidence>
<dbReference type="Proteomes" id="UP000197068">
    <property type="component" value="Unassembled WGS sequence"/>
</dbReference>
<dbReference type="PANTHER" id="PTHR33393">
    <property type="entry name" value="POLYGLUTAMINE SYNTHESIS ACCESSORY PROTEIN RV0574C-RELATED"/>
    <property type="match status" value="1"/>
</dbReference>
<dbReference type="SMART" id="SM00854">
    <property type="entry name" value="PGA_cap"/>
    <property type="match status" value="1"/>
</dbReference>
<feature type="domain" description="Capsule synthesis protein CapA" evidence="3">
    <location>
        <begin position="125"/>
        <end position="378"/>
    </location>
</feature>
<gene>
    <name evidence="4" type="ORF">MTCD1_03315</name>
</gene>
<keyword evidence="5" id="KW-1185">Reference proteome</keyword>
<feature type="signal peptide" evidence="2">
    <location>
        <begin position="1"/>
        <end position="22"/>
    </location>
</feature>
<feature type="chain" id="PRO_5045512591" evidence="2">
    <location>
        <begin position="23"/>
        <end position="720"/>
    </location>
</feature>
<comment type="caution">
    <text evidence="4">The sequence shown here is derived from an EMBL/GenBank/DDBJ whole genome shotgun (WGS) entry which is preliminary data.</text>
</comment>
<dbReference type="InterPro" id="IPR029052">
    <property type="entry name" value="Metallo-depent_PP-like"/>
</dbReference>
<protein>
    <submittedName>
        <fullName evidence="4">Capsular polysaccharide biosynthesis protein</fullName>
    </submittedName>
</protein>
<sequence length="720" mass="80129">MRQLITLIIILAALGFQPNVTANQSLSITGILLDESQQPLSEVNVTLNNKTVSSDKQGRFVMPIDSPVTNSSAQQAIYQLSFAKIDYFKSIQTFSHYELFYLSAENRHGVLADITLVAKKAKRVMLAFGGDVMMDRRYYKPYFGDAILIHPETRLKDSKKIVEHIKAYMSIADYAAVNLETQIADKNPGERAPKSVTFYSHPEILDALVWAGIDYVSLGNNHTYDYLEPGMASTIAFLQESPLDFSGAGMNEQQALKAHRQTINNTEFSMLAYVGWEGRSEPTQTANHQHGGAAYGSMANIISSVQQEVSQDRITIVQYHGSQEYASSPTGVTEQRLKSALDHGAALAIAHHPHVSQGLELYNNKLIAYSMGNFIFDQNFSATQHSFILYVWLDAGKFHRAEIVPLYVKGYKPTPATGVNRYTVMKRLTVLSKLRNTHISQSGGHGVITPTTASVTVKSVNINLVEPTFVKKSSMQHKLTFAPGSKIASLTHLPWHQQISAVSLPNEQVKYRLGKNLINGSDFEGFSSFDSPERGLFFDRSIMSLNNYGASGNTSMSLALNKQQTTTFGVKSFWRVYSASRPMTIKANYLSKNSVKLHYYWQGRKSRQKLFDAFKNSPKNLIKTLVLAGSDKWQSVEVDFNSPRVGYKSYRIMVEAELIDGSTTQLAIDDFAVIEWHSAFTDKATPPFFSLDSRQPAYLGLSNVSQLDKTSAKGVVVTTE</sequence>
<evidence type="ECO:0000313" key="4">
    <source>
        <dbReference type="EMBL" id="GAW97675.1"/>
    </source>
</evidence>
<dbReference type="RefSeq" id="WP_057180941.1">
    <property type="nucleotide sequence ID" value="NZ_BDQM01000041.1"/>
</dbReference>
<organism evidence="4 5">
    <name type="scientific">Colwellia marinimaniae</name>
    <dbReference type="NCBI Taxonomy" id="1513592"/>
    <lineage>
        <taxon>Bacteria</taxon>
        <taxon>Pseudomonadati</taxon>
        <taxon>Pseudomonadota</taxon>
        <taxon>Gammaproteobacteria</taxon>
        <taxon>Alteromonadales</taxon>
        <taxon>Colwelliaceae</taxon>
        <taxon>Colwellia</taxon>
    </lineage>
</organism>
<evidence type="ECO:0000259" key="3">
    <source>
        <dbReference type="SMART" id="SM00854"/>
    </source>
</evidence>
<proteinExistence type="inferred from homology"/>
<dbReference type="CDD" id="cd07381">
    <property type="entry name" value="MPP_CapA"/>
    <property type="match status" value="1"/>
</dbReference>
<evidence type="ECO:0000256" key="1">
    <source>
        <dbReference type="ARBA" id="ARBA00005662"/>
    </source>
</evidence>
<dbReference type="InterPro" id="IPR019079">
    <property type="entry name" value="Capsule_synth_CapA"/>
</dbReference>
<accession>A0ABQ0MZ92</accession>